<name>A0ABM7MQT5_9BURK</name>
<gene>
    <name evidence="7" type="ORF">MIZ03_3648</name>
</gene>
<sequence>MQWLADVFSDWQGSLFELVLQPLMFHMGLGNLLPEGYNATGWLLVGLIQLVVLVAVIGPLEYGWPVQAVTDRKAVRVDMLYTLIHRLGLFRVGMFFTLDTLFDRGFGALRVAGWQTFQLDAVWPGVTDVAWVSLLIYLVVLDFVDYWIHRAQHQWTWWWQLHALHHAQTQLTMWSDNRNHLLDDVLRAVIFVVVAQAIGIAPGQFVAIVAFTQISESFQHANVRIWFGQVGERLWVSPRFHRLHHAVGLGHESMGKHTLGGHNFGVLLPWWDMLWGTANFERRFDPTGVRDQVEQGRDYGQGFWAQQKLGLMRLVGRA</sequence>
<comment type="subcellular location">
    <subcellularLocation>
        <location evidence="1">Membrane</location>
    </subcellularLocation>
</comment>
<keyword evidence="8" id="KW-1185">Reference proteome</keyword>
<proteinExistence type="predicted"/>
<dbReference type="InterPro" id="IPR050307">
    <property type="entry name" value="Sterol_Desaturase_Related"/>
</dbReference>
<feature type="transmembrane region" description="Helical" evidence="5">
    <location>
        <begin position="39"/>
        <end position="58"/>
    </location>
</feature>
<keyword evidence="2 5" id="KW-0812">Transmembrane</keyword>
<evidence type="ECO:0000256" key="4">
    <source>
        <dbReference type="ARBA" id="ARBA00023136"/>
    </source>
</evidence>
<evidence type="ECO:0000313" key="8">
    <source>
        <dbReference type="Proteomes" id="UP000824366"/>
    </source>
</evidence>
<organism evidence="7 8">
    <name type="scientific">Rhodoferax lithotrophicus</name>
    <dbReference type="NCBI Taxonomy" id="2798804"/>
    <lineage>
        <taxon>Bacteria</taxon>
        <taxon>Pseudomonadati</taxon>
        <taxon>Pseudomonadota</taxon>
        <taxon>Betaproteobacteria</taxon>
        <taxon>Burkholderiales</taxon>
        <taxon>Comamonadaceae</taxon>
        <taxon>Rhodoferax</taxon>
    </lineage>
</organism>
<accession>A0ABM7MQT5</accession>
<feature type="transmembrane region" description="Helical" evidence="5">
    <location>
        <begin position="129"/>
        <end position="148"/>
    </location>
</feature>
<dbReference type="InterPro" id="IPR006694">
    <property type="entry name" value="Fatty_acid_hydroxylase"/>
</dbReference>
<dbReference type="Proteomes" id="UP000824366">
    <property type="component" value="Chromosome"/>
</dbReference>
<feature type="transmembrane region" description="Helical" evidence="5">
    <location>
        <begin position="79"/>
        <end position="98"/>
    </location>
</feature>
<protein>
    <recommendedName>
        <fullName evidence="6">Fatty acid hydroxylase domain-containing protein</fullName>
    </recommendedName>
</protein>
<feature type="domain" description="Fatty acid hydroxylase" evidence="6">
    <location>
        <begin position="135"/>
        <end position="277"/>
    </location>
</feature>
<evidence type="ECO:0000313" key="7">
    <source>
        <dbReference type="EMBL" id="BCO28738.1"/>
    </source>
</evidence>
<reference evidence="7 8" key="1">
    <citation type="journal article" date="2021" name="Microbiol. Spectr.">
        <title>A Single Bacterium Capable of Oxidation and Reduction of Iron at Circumneutral pH.</title>
        <authorList>
            <person name="Kato S."/>
            <person name="Ohkuma M."/>
        </authorList>
    </citation>
    <scope>NUCLEOTIDE SEQUENCE [LARGE SCALE GENOMIC DNA]</scope>
    <source>
        <strain evidence="7 8">MIZ03</strain>
    </source>
</reference>
<dbReference type="PANTHER" id="PTHR11863">
    <property type="entry name" value="STEROL DESATURASE"/>
    <property type="match status" value="1"/>
</dbReference>
<dbReference type="EMBL" id="AP024238">
    <property type="protein sequence ID" value="BCO28738.1"/>
    <property type="molecule type" value="Genomic_DNA"/>
</dbReference>
<evidence type="ECO:0000256" key="3">
    <source>
        <dbReference type="ARBA" id="ARBA00022989"/>
    </source>
</evidence>
<evidence type="ECO:0000256" key="1">
    <source>
        <dbReference type="ARBA" id="ARBA00004370"/>
    </source>
</evidence>
<evidence type="ECO:0000256" key="5">
    <source>
        <dbReference type="SAM" id="Phobius"/>
    </source>
</evidence>
<evidence type="ECO:0000259" key="6">
    <source>
        <dbReference type="Pfam" id="PF04116"/>
    </source>
</evidence>
<dbReference type="RefSeq" id="WP_223904661.1">
    <property type="nucleotide sequence ID" value="NZ_AP024238.1"/>
</dbReference>
<keyword evidence="4 5" id="KW-0472">Membrane</keyword>
<feature type="transmembrane region" description="Helical" evidence="5">
    <location>
        <begin position="188"/>
        <end position="211"/>
    </location>
</feature>
<keyword evidence="3 5" id="KW-1133">Transmembrane helix</keyword>
<dbReference type="Pfam" id="PF04116">
    <property type="entry name" value="FA_hydroxylase"/>
    <property type="match status" value="1"/>
</dbReference>
<evidence type="ECO:0000256" key="2">
    <source>
        <dbReference type="ARBA" id="ARBA00022692"/>
    </source>
</evidence>